<dbReference type="AlphaFoldDB" id="B8CZQ5"/>
<dbReference type="eggNOG" id="COG0640">
    <property type="taxonomic scope" value="Bacteria"/>
</dbReference>
<keyword evidence="2" id="KW-0238">DNA-binding</keyword>
<dbReference type="Pfam" id="PF01022">
    <property type="entry name" value="HTH_5"/>
    <property type="match status" value="1"/>
</dbReference>
<dbReference type="OrthoDB" id="9798835at2"/>
<keyword evidence="1" id="KW-0805">Transcription regulation</keyword>
<keyword evidence="6" id="KW-1185">Reference proteome</keyword>
<dbReference type="Gene3D" id="1.10.10.10">
    <property type="entry name" value="Winged helix-like DNA-binding domain superfamily/Winged helix DNA-binding domain"/>
    <property type="match status" value="1"/>
</dbReference>
<dbReference type="PRINTS" id="PR00778">
    <property type="entry name" value="HTHARSR"/>
</dbReference>
<evidence type="ECO:0000259" key="4">
    <source>
        <dbReference type="PROSITE" id="PS50987"/>
    </source>
</evidence>
<dbReference type="PANTHER" id="PTHR43132">
    <property type="entry name" value="ARSENICAL RESISTANCE OPERON REPRESSOR ARSR-RELATED"/>
    <property type="match status" value="1"/>
</dbReference>
<protein>
    <submittedName>
        <fullName evidence="5">Regulatory protein ArsR</fullName>
    </submittedName>
</protein>
<dbReference type="InterPro" id="IPR051011">
    <property type="entry name" value="Metal_resp_trans_reg"/>
</dbReference>
<dbReference type="SUPFAM" id="SSF46785">
    <property type="entry name" value="Winged helix' DNA-binding domain"/>
    <property type="match status" value="1"/>
</dbReference>
<dbReference type="InterPro" id="IPR001845">
    <property type="entry name" value="HTH_ArsR_DNA-bd_dom"/>
</dbReference>
<sequence length="113" mass="12716">MIKVVIFINKDIYKARATIAKALANETRLQIIDILGQKGEHCVCELTEILGVSQPTVSKHLKVLKNAGLIDFRKEGLKVTYFLRTPCVSGFFGCLDKVLQEDLKRKQQELGIN</sequence>
<dbReference type="HOGENOM" id="CLU_097806_3_3_9"/>
<evidence type="ECO:0000313" key="6">
    <source>
        <dbReference type="Proteomes" id="UP000000719"/>
    </source>
</evidence>
<reference evidence="5 6" key="1">
    <citation type="journal article" date="2009" name="PLoS ONE">
        <title>Genome analysis of the anaerobic thermohalophilic bacterium Halothermothrix orenii.</title>
        <authorList>
            <person name="Mavromatis K."/>
            <person name="Ivanova N."/>
            <person name="Anderson I."/>
            <person name="Lykidis A."/>
            <person name="Hooper S.D."/>
            <person name="Sun H."/>
            <person name="Kunin V."/>
            <person name="Lapidus A."/>
            <person name="Hugenholtz P."/>
            <person name="Patel B."/>
            <person name="Kyrpides N.C."/>
        </authorList>
    </citation>
    <scope>NUCLEOTIDE SEQUENCE [LARGE SCALE GENOMIC DNA]</scope>
    <source>
        <strain evidence="6">H 168 / OCM 544 / DSM 9562</strain>
    </source>
</reference>
<keyword evidence="3" id="KW-0804">Transcription</keyword>
<organism evidence="5 6">
    <name type="scientific">Halothermothrix orenii (strain H 168 / OCM 544 / DSM 9562)</name>
    <dbReference type="NCBI Taxonomy" id="373903"/>
    <lineage>
        <taxon>Bacteria</taxon>
        <taxon>Bacillati</taxon>
        <taxon>Bacillota</taxon>
        <taxon>Clostridia</taxon>
        <taxon>Halanaerobiales</taxon>
        <taxon>Halothermotrichaceae</taxon>
        <taxon>Halothermothrix</taxon>
    </lineage>
</organism>
<dbReference type="STRING" id="373903.Hore_20100"/>
<evidence type="ECO:0000256" key="3">
    <source>
        <dbReference type="ARBA" id="ARBA00023163"/>
    </source>
</evidence>
<dbReference type="InterPro" id="IPR011991">
    <property type="entry name" value="ArsR-like_HTH"/>
</dbReference>
<accession>B8CZQ5</accession>
<evidence type="ECO:0000256" key="2">
    <source>
        <dbReference type="ARBA" id="ARBA00023125"/>
    </source>
</evidence>
<evidence type="ECO:0000256" key="1">
    <source>
        <dbReference type="ARBA" id="ARBA00023015"/>
    </source>
</evidence>
<dbReference type="SMART" id="SM00418">
    <property type="entry name" value="HTH_ARSR"/>
    <property type="match status" value="1"/>
</dbReference>
<dbReference type="InterPro" id="IPR036388">
    <property type="entry name" value="WH-like_DNA-bd_sf"/>
</dbReference>
<dbReference type="PROSITE" id="PS50987">
    <property type="entry name" value="HTH_ARSR_2"/>
    <property type="match status" value="1"/>
</dbReference>
<name>B8CZQ5_HALOH</name>
<feature type="domain" description="HTH arsR-type" evidence="4">
    <location>
        <begin position="8"/>
        <end position="103"/>
    </location>
</feature>
<dbReference type="RefSeq" id="WP_015923726.1">
    <property type="nucleotide sequence ID" value="NC_011899.1"/>
</dbReference>
<dbReference type="KEGG" id="hor:Hore_20100"/>
<evidence type="ECO:0000313" key="5">
    <source>
        <dbReference type="EMBL" id="ACL70757.1"/>
    </source>
</evidence>
<dbReference type="NCBIfam" id="NF033788">
    <property type="entry name" value="HTH_metalloreg"/>
    <property type="match status" value="1"/>
</dbReference>
<gene>
    <name evidence="5" type="ordered locus">Hore_20100</name>
</gene>
<dbReference type="InterPro" id="IPR036390">
    <property type="entry name" value="WH_DNA-bd_sf"/>
</dbReference>
<dbReference type="CDD" id="cd00090">
    <property type="entry name" value="HTH_ARSR"/>
    <property type="match status" value="1"/>
</dbReference>
<dbReference type="GO" id="GO:0003700">
    <property type="term" value="F:DNA-binding transcription factor activity"/>
    <property type="evidence" value="ECO:0007669"/>
    <property type="project" value="InterPro"/>
</dbReference>
<dbReference type="PANTHER" id="PTHR43132:SF2">
    <property type="entry name" value="ARSENICAL RESISTANCE OPERON REPRESSOR ARSR-RELATED"/>
    <property type="match status" value="1"/>
</dbReference>
<dbReference type="Proteomes" id="UP000000719">
    <property type="component" value="Chromosome"/>
</dbReference>
<proteinExistence type="predicted"/>
<dbReference type="GO" id="GO:0003677">
    <property type="term" value="F:DNA binding"/>
    <property type="evidence" value="ECO:0007669"/>
    <property type="project" value="UniProtKB-KW"/>
</dbReference>
<dbReference type="EMBL" id="CP001098">
    <property type="protein sequence ID" value="ACL70757.1"/>
    <property type="molecule type" value="Genomic_DNA"/>
</dbReference>